<dbReference type="SMART" id="SM00164">
    <property type="entry name" value="TBC"/>
    <property type="match status" value="1"/>
</dbReference>
<dbReference type="InterPro" id="IPR000195">
    <property type="entry name" value="Rab-GAP-TBC_dom"/>
</dbReference>
<name>A0A6A6GPK2_9PEZI</name>
<feature type="region of interest" description="Disordered" evidence="3">
    <location>
        <begin position="719"/>
        <end position="837"/>
    </location>
</feature>
<feature type="compositionally biased region" description="Polar residues" evidence="3">
    <location>
        <begin position="763"/>
        <end position="772"/>
    </location>
</feature>
<feature type="compositionally biased region" description="Basic and acidic residues" evidence="3">
    <location>
        <begin position="79"/>
        <end position="93"/>
    </location>
</feature>
<dbReference type="Gene3D" id="1.10.472.80">
    <property type="entry name" value="Ypt/Rab-GAP domain of gyp1p, domain 3"/>
    <property type="match status" value="1"/>
</dbReference>
<evidence type="ECO:0000256" key="2">
    <source>
        <dbReference type="SAM" id="Coils"/>
    </source>
</evidence>
<evidence type="ECO:0000259" key="4">
    <source>
        <dbReference type="PROSITE" id="PS50086"/>
    </source>
</evidence>
<feature type="compositionally biased region" description="Polar residues" evidence="3">
    <location>
        <begin position="719"/>
        <end position="729"/>
    </location>
</feature>
<accession>A0A6A6GPK2</accession>
<dbReference type="SUPFAM" id="SSF47923">
    <property type="entry name" value="Ypt/Rab-GAP domain of gyp1p"/>
    <property type="match status" value="2"/>
</dbReference>
<dbReference type="InterPro" id="IPR035969">
    <property type="entry name" value="Rab-GAP_TBC_sf"/>
</dbReference>
<feature type="coiled-coil region" evidence="2">
    <location>
        <begin position="610"/>
        <end position="661"/>
    </location>
</feature>
<feature type="compositionally biased region" description="Basic and acidic residues" evidence="3">
    <location>
        <begin position="912"/>
        <end position="924"/>
    </location>
</feature>
<feature type="compositionally biased region" description="Low complexity" evidence="3">
    <location>
        <begin position="562"/>
        <end position="573"/>
    </location>
</feature>
<dbReference type="PANTHER" id="PTHR47219:SF9">
    <property type="entry name" value="GTPASE ACTIVATING PROTEIN AND CENTROSOME-ASSOCIATED, ISOFORM B"/>
    <property type="match status" value="1"/>
</dbReference>
<dbReference type="Proteomes" id="UP000799538">
    <property type="component" value="Unassembled WGS sequence"/>
</dbReference>
<evidence type="ECO:0000256" key="3">
    <source>
        <dbReference type="SAM" id="MobiDB-lite"/>
    </source>
</evidence>
<dbReference type="GO" id="GO:0031267">
    <property type="term" value="F:small GTPase binding"/>
    <property type="evidence" value="ECO:0007669"/>
    <property type="project" value="TreeGrafter"/>
</dbReference>
<feature type="region of interest" description="Disordered" evidence="3">
    <location>
        <begin position="1"/>
        <end position="28"/>
    </location>
</feature>
<feature type="compositionally biased region" description="Low complexity" evidence="3">
    <location>
        <begin position="787"/>
        <end position="803"/>
    </location>
</feature>
<dbReference type="EMBL" id="ML992501">
    <property type="protein sequence ID" value="KAF2227313.1"/>
    <property type="molecule type" value="Genomic_DNA"/>
</dbReference>
<dbReference type="Pfam" id="PF00566">
    <property type="entry name" value="RabGAP-TBC"/>
    <property type="match status" value="1"/>
</dbReference>
<feature type="domain" description="Rab-GAP TBC" evidence="4">
    <location>
        <begin position="216"/>
        <end position="404"/>
    </location>
</feature>
<dbReference type="AlphaFoldDB" id="A0A6A6GPK2"/>
<dbReference type="FunFam" id="1.10.472.80:FF:000027">
    <property type="entry name" value="GTPase activating protein (Evi5)"/>
    <property type="match status" value="1"/>
</dbReference>
<feature type="compositionally biased region" description="Polar residues" evidence="3">
    <location>
        <begin position="821"/>
        <end position="836"/>
    </location>
</feature>
<dbReference type="GO" id="GO:0005096">
    <property type="term" value="F:GTPase activator activity"/>
    <property type="evidence" value="ECO:0007669"/>
    <property type="project" value="UniProtKB-KW"/>
</dbReference>
<keyword evidence="2" id="KW-0175">Coiled coil</keyword>
<feature type="compositionally biased region" description="Basic and acidic residues" evidence="3">
    <location>
        <begin position="744"/>
        <end position="757"/>
    </location>
</feature>
<dbReference type="OrthoDB" id="159449at2759"/>
<reference evidence="6" key="1">
    <citation type="journal article" date="2020" name="Stud. Mycol.">
        <title>101 Dothideomycetes genomes: A test case for predicting lifestyles and emergence of pathogens.</title>
        <authorList>
            <person name="Haridas S."/>
            <person name="Albert R."/>
            <person name="Binder M."/>
            <person name="Bloem J."/>
            <person name="LaButti K."/>
            <person name="Salamov A."/>
            <person name="Andreopoulos B."/>
            <person name="Baker S."/>
            <person name="Barry K."/>
            <person name="Bills G."/>
            <person name="Bluhm B."/>
            <person name="Cannon C."/>
            <person name="Castanera R."/>
            <person name="Culley D."/>
            <person name="Daum C."/>
            <person name="Ezra D."/>
            <person name="Gonzalez J."/>
            <person name="Henrissat B."/>
            <person name="Kuo A."/>
            <person name="Liang C."/>
            <person name="Lipzen A."/>
            <person name="Lutzoni F."/>
            <person name="Magnuson J."/>
            <person name="Mondo S."/>
            <person name="Nolan M."/>
            <person name="Ohm R."/>
            <person name="Pangilinan J."/>
            <person name="Park H.-J."/>
            <person name="Ramirez L."/>
            <person name="Alfaro M."/>
            <person name="Sun H."/>
            <person name="Tritt A."/>
            <person name="Yoshinaga Y."/>
            <person name="Zwiers L.-H."/>
            <person name="Turgeon B."/>
            <person name="Goodwin S."/>
            <person name="Spatafora J."/>
            <person name="Crous P."/>
            <person name="Grigoriev I."/>
        </authorList>
    </citation>
    <scope>NUCLEOTIDE SEQUENCE [LARGE SCALE GENOMIC DNA]</scope>
    <source>
        <strain evidence="6">CECT 20119</strain>
    </source>
</reference>
<dbReference type="PANTHER" id="PTHR47219">
    <property type="entry name" value="RAB GTPASE-ACTIVATING PROTEIN 1-LIKE"/>
    <property type="match status" value="1"/>
</dbReference>
<keyword evidence="1" id="KW-0343">GTPase activation</keyword>
<feature type="region of interest" description="Disordered" evidence="3">
    <location>
        <begin position="77"/>
        <end position="123"/>
    </location>
</feature>
<feature type="compositionally biased region" description="Low complexity" evidence="3">
    <location>
        <begin position="958"/>
        <end position="967"/>
    </location>
</feature>
<evidence type="ECO:0000313" key="6">
    <source>
        <dbReference type="Proteomes" id="UP000799538"/>
    </source>
</evidence>
<organism evidence="5 6">
    <name type="scientific">Elsinoe ampelina</name>
    <dbReference type="NCBI Taxonomy" id="302913"/>
    <lineage>
        <taxon>Eukaryota</taxon>
        <taxon>Fungi</taxon>
        <taxon>Dikarya</taxon>
        <taxon>Ascomycota</taxon>
        <taxon>Pezizomycotina</taxon>
        <taxon>Dothideomycetes</taxon>
        <taxon>Dothideomycetidae</taxon>
        <taxon>Myriangiales</taxon>
        <taxon>Elsinoaceae</taxon>
        <taxon>Elsinoe</taxon>
    </lineage>
</organism>
<gene>
    <name evidence="5" type="ORF">BDZ85DRAFT_254129</name>
</gene>
<dbReference type="PROSITE" id="PS50086">
    <property type="entry name" value="TBC_RABGAP"/>
    <property type="match status" value="1"/>
</dbReference>
<dbReference type="FunFam" id="1.10.8.270:FF:000001">
    <property type="entry name" value="TBC1 domain family member 1"/>
    <property type="match status" value="1"/>
</dbReference>
<protein>
    <submittedName>
        <fullName evidence="5">Rab-GTPase-TBC domain-containing protein</fullName>
    </submittedName>
</protein>
<feature type="region of interest" description="Disordered" evidence="3">
    <location>
        <begin position="909"/>
        <end position="994"/>
    </location>
</feature>
<keyword evidence="6" id="KW-1185">Reference proteome</keyword>
<evidence type="ECO:0000313" key="5">
    <source>
        <dbReference type="EMBL" id="KAF2227313.1"/>
    </source>
</evidence>
<dbReference type="Gene3D" id="1.10.8.270">
    <property type="entry name" value="putative rabgap domain of human tbc1 domain family member 14 like domains"/>
    <property type="match status" value="1"/>
</dbReference>
<dbReference type="InterPro" id="IPR050302">
    <property type="entry name" value="Rab_GAP_TBC_domain"/>
</dbReference>
<feature type="compositionally biased region" description="Low complexity" evidence="3">
    <location>
        <begin position="582"/>
        <end position="591"/>
    </location>
</feature>
<proteinExistence type="predicted"/>
<evidence type="ECO:0000256" key="1">
    <source>
        <dbReference type="ARBA" id="ARBA00022468"/>
    </source>
</evidence>
<sequence>MAAVQLVDVSLDDHTDHTPPSPVHNARTNTNSLISVALSDIDEPKTPLGASVAQPTKPETLIDLSDDVISLMPSEDDLESIHTESESQSEARDFVVPQLPEPRPRDKRQSRSSHVRQKSSLQEPDMAALLARLEMENQAIAKDPKSGIATVGAHTGPGASFEYRVRDTVCSSLSLVTIPEEALGMSLGDFWAMVTKDYQQALRVLPTMTPLMIHKGVPDFLRSAVWPGVAGAWDASLQVEYDSLCERLLHEKPTNEHIINKDLARCFPQHELFRDAEGEGQKMLGTVLKCYSLYDSEIGYCQGMAFVAGALLMNMPAKDAFCVFAKLMENHNMRTLYSLSLTGLHSRTYQLKKFMGQIAPDLLAHLSKLGVELAYLSQWFMTMFATSCPLNILFRIYDVVFAEGADETMLRVALALILSNEHKIMCMKELEEVLHLLLGRRLWEPYQAEPDFLMDEIARLSNVVTREELDKLEKQFFEQAAGESRDTTVRALGFTSGFSGFKFFEHFRSPSTATAKLPARSPSSNTLLEMPGHVPRRSVSKRSVNTIDSSVGSGSGADSLMSAESQASTAATEFDSNTERASTTTFKSTRTNRTEDRGLHEQVEGLLLALSEVQREAAETAAQLQMEQRRKESMAEIVMRLKDLVMQKEQVQETVKRDRRKTMPSRIDIEHAQGVLKDLRRKSVVISSAARSVSLNNLGATTPDVELQDSLGRLCTLLETESNPPTGTPKSEMGSFFDQAAGSDQERTVRTKRRDSVRFSLFRESSQRSNRSPMAGPSRLAQQQGIPTTNASSSANTPGSSPSHESMDYWPEASMFDSPAVSGNSPQVQPRQSSLQAREVLRMSNSHSTQDEALLVELVNAKTREATAIHERDELKQQMDKMRKNQEKRETEWSQKLHEMERLMISQQKALRAQEEAHDAELSRYRPSVSKPKPSISLSPFPEQKVDRNASVSLWPSAAPAEPTTPTKLQPQAAEGGTGWGWFRQRKVSTGSVS</sequence>
<feature type="region of interest" description="Disordered" evidence="3">
    <location>
        <begin position="514"/>
        <end position="599"/>
    </location>
</feature>